<dbReference type="PATRIC" id="fig|1400520.3.peg.2012"/>
<organism evidence="1 2">
    <name type="scientific">Lactiplantibacillus fabifermentans T30PCM01</name>
    <dbReference type="NCBI Taxonomy" id="1400520"/>
    <lineage>
        <taxon>Bacteria</taxon>
        <taxon>Bacillati</taxon>
        <taxon>Bacillota</taxon>
        <taxon>Bacilli</taxon>
        <taxon>Lactobacillales</taxon>
        <taxon>Lactobacillaceae</taxon>
        <taxon>Lactiplantibacillus</taxon>
    </lineage>
</organism>
<dbReference type="STRING" id="1400520.LFAB_10310"/>
<gene>
    <name evidence="1" type="ORF">LFAB_10310</name>
</gene>
<evidence type="ECO:0000313" key="2">
    <source>
        <dbReference type="Proteomes" id="UP000019247"/>
    </source>
</evidence>
<accession>W6TC71</accession>
<protein>
    <submittedName>
        <fullName evidence="1">Uncharacterized protein</fullName>
    </submittedName>
</protein>
<dbReference type="Proteomes" id="UP000019247">
    <property type="component" value="Unassembled WGS sequence"/>
</dbReference>
<evidence type="ECO:0000313" key="1">
    <source>
        <dbReference type="EMBL" id="ETY73880.1"/>
    </source>
</evidence>
<dbReference type="AlphaFoldDB" id="W6TC71"/>
<name>W6TC71_9LACO</name>
<dbReference type="HOGENOM" id="CLU_2770647_0_0_9"/>
<comment type="caution">
    <text evidence="1">The sequence shown here is derived from an EMBL/GenBank/DDBJ whole genome shotgun (WGS) entry which is preliminary data.</text>
</comment>
<sequence>MTFLVLTIPADMCKATCWHHSDLNVTSYDLFQIIKLMSIEKLLSRALLGDAPCRKPSTVGLCAGFGADF</sequence>
<reference evidence="1 2" key="1">
    <citation type="journal article" date="2014" name="Genome Announc.">
        <title>Genome Sequence of Lactobacillus fabifermentans Strain T30PCM01, Isolated from Fermenting Grape Marc.</title>
        <authorList>
            <person name="Treu L."/>
            <person name="Vendramin V."/>
            <person name="Bovo B."/>
            <person name="Giacomini A."/>
            <person name="Corich V."/>
            <person name="Campanaro S."/>
        </authorList>
    </citation>
    <scope>NUCLEOTIDE SEQUENCE [LARGE SCALE GENOMIC DNA]</scope>
    <source>
        <strain evidence="1 2">T30PCM01</strain>
    </source>
</reference>
<proteinExistence type="predicted"/>
<dbReference type="EMBL" id="AWWK01000048">
    <property type="protein sequence ID" value="ETY73880.1"/>
    <property type="molecule type" value="Genomic_DNA"/>
</dbReference>